<dbReference type="OrthoDB" id="6627659at2"/>
<organism evidence="2 3">
    <name type="scientific">Kosakonia oryzendophytica</name>
    <dbReference type="NCBI Taxonomy" id="1005665"/>
    <lineage>
        <taxon>Bacteria</taxon>
        <taxon>Pseudomonadati</taxon>
        <taxon>Pseudomonadota</taxon>
        <taxon>Gammaproteobacteria</taxon>
        <taxon>Enterobacterales</taxon>
        <taxon>Enterobacteriaceae</taxon>
        <taxon>Kosakonia</taxon>
    </lineage>
</organism>
<dbReference type="EMBL" id="FMAY01000012">
    <property type="protein sequence ID" value="SCC30684.1"/>
    <property type="molecule type" value="Genomic_DNA"/>
</dbReference>
<dbReference type="AlphaFoldDB" id="A0A1C4DH22"/>
<keyword evidence="1" id="KW-0812">Transmembrane</keyword>
<keyword evidence="1" id="KW-1133">Transmembrane helix</keyword>
<keyword evidence="3" id="KW-1185">Reference proteome</keyword>
<proteinExistence type="predicted"/>
<evidence type="ECO:0000313" key="2">
    <source>
        <dbReference type="EMBL" id="SCC30684.1"/>
    </source>
</evidence>
<protein>
    <recommendedName>
        <fullName evidence="4">DUF3592 domain-containing protein</fullName>
    </recommendedName>
</protein>
<sequence>MEFDWMYIIYLFFAVVFILIIKGFYSFFGGYIKQMFVEARVMKIGIGVNADIIHRSKTALIDAEMPVYRLTVKFRTHEGVEVQSSIDRALDMDGFTRYAPGNGVALKYDPKNPKRIALYDNDKPLILGD</sequence>
<dbReference type="RefSeq" id="WP_088236647.1">
    <property type="nucleotide sequence ID" value="NZ_FMAY01000012.1"/>
</dbReference>
<name>A0A1C4DH22_9ENTR</name>
<evidence type="ECO:0000313" key="3">
    <source>
        <dbReference type="Proteomes" id="UP000198975"/>
    </source>
</evidence>
<reference evidence="3" key="1">
    <citation type="submission" date="2016-08" db="EMBL/GenBank/DDBJ databases">
        <authorList>
            <person name="Varghese N."/>
            <person name="Submissions Spin"/>
        </authorList>
    </citation>
    <scope>NUCLEOTIDE SEQUENCE [LARGE SCALE GENOMIC DNA]</scope>
    <source>
        <strain evidence="3">REICA_082</strain>
    </source>
</reference>
<gene>
    <name evidence="2" type="ORF">GA0061071_11275</name>
</gene>
<dbReference type="Proteomes" id="UP000198975">
    <property type="component" value="Unassembled WGS sequence"/>
</dbReference>
<keyword evidence="1" id="KW-0472">Membrane</keyword>
<accession>A0A1C4DH22</accession>
<feature type="transmembrane region" description="Helical" evidence="1">
    <location>
        <begin position="6"/>
        <end position="25"/>
    </location>
</feature>
<evidence type="ECO:0008006" key="4">
    <source>
        <dbReference type="Google" id="ProtNLM"/>
    </source>
</evidence>
<evidence type="ECO:0000256" key="1">
    <source>
        <dbReference type="SAM" id="Phobius"/>
    </source>
</evidence>